<sequence>MYRTLDHVFMRTSTSPILFRILSNQKSLMFLALGSLISYGNVQPMRFLSDKSEKSKPLKELCRPYLFKIGPEKFYFHLNEHQIDMFTFISIIQFNRTTRTERHIWISIPSAKILVKKLKDMDNVEKIEGDSLKRMRPDEVLYEDAFLNCEINEEITLKLLPSRDGYLGIFCLENFELEIRRKSLPDESKESHIYVSSNVIHTFTTSLARILKRYEKLQDPTRQSGYKPLRVKSFDFGPVRYFLSLNETVKGIYMQLGESNSKAGIRRIMIIPITAAELMLPILEQAYEVILQNEGRSQMGIQPRTSLFEKCFIDSGREFTVHVKVSELAFRNFGDMILLLRSQDVQNEHKKFCIIIRSNGMPTFLKHFKRMLQKFEKLKPAKTGTAITEQLPKPRSDSIEYQPEQQHTLFKDLCKTSLFKIGSEEFYFNLVGRLVDMFTFINIGQHNRKTRTGHYLWISISAAKILVKKLEDVVEKIEGDSLKKMRPNEVLYESRFLDSEQNNEITLKLLPARDIYFGIFCFGKFDLEIFRKSLYDDSKATHVYVPSNAIHTFKAKLAEILKRYEKLQDAKN</sequence>
<dbReference type="Proteomes" id="UP000887540">
    <property type="component" value="Unplaced"/>
</dbReference>
<dbReference type="AlphaFoldDB" id="A0A914BVH2"/>
<evidence type="ECO:0000313" key="2">
    <source>
        <dbReference type="WBParaSite" id="ACRNAN_Path_1094.g4177.t1"/>
    </source>
</evidence>
<keyword evidence="1" id="KW-1185">Reference proteome</keyword>
<accession>A0A914BVH2</accession>
<name>A0A914BVH2_9BILA</name>
<proteinExistence type="predicted"/>
<protein>
    <submittedName>
        <fullName evidence="2">Uncharacterized protein</fullName>
    </submittedName>
</protein>
<organism evidence="1 2">
    <name type="scientific">Acrobeloides nanus</name>
    <dbReference type="NCBI Taxonomy" id="290746"/>
    <lineage>
        <taxon>Eukaryota</taxon>
        <taxon>Metazoa</taxon>
        <taxon>Ecdysozoa</taxon>
        <taxon>Nematoda</taxon>
        <taxon>Chromadorea</taxon>
        <taxon>Rhabditida</taxon>
        <taxon>Tylenchina</taxon>
        <taxon>Cephalobomorpha</taxon>
        <taxon>Cephaloboidea</taxon>
        <taxon>Cephalobidae</taxon>
        <taxon>Acrobeloides</taxon>
    </lineage>
</organism>
<reference evidence="2" key="1">
    <citation type="submission" date="2022-11" db="UniProtKB">
        <authorList>
            <consortium name="WormBaseParasite"/>
        </authorList>
    </citation>
    <scope>IDENTIFICATION</scope>
</reference>
<dbReference type="WBParaSite" id="ACRNAN_Path_1094.g4177.t1">
    <property type="protein sequence ID" value="ACRNAN_Path_1094.g4177.t1"/>
    <property type="gene ID" value="ACRNAN_Path_1094.g4177"/>
</dbReference>
<evidence type="ECO:0000313" key="1">
    <source>
        <dbReference type="Proteomes" id="UP000887540"/>
    </source>
</evidence>